<dbReference type="GO" id="GO:0008081">
    <property type="term" value="F:phosphoric diester hydrolase activity"/>
    <property type="evidence" value="ECO:0007669"/>
    <property type="project" value="InterPro"/>
</dbReference>
<evidence type="ECO:0000313" key="3">
    <source>
        <dbReference type="Proteomes" id="UP000063953"/>
    </source>
</evidence>
<dbReference type="Gene3D" id="3.20.20.190">
    <property type="entry name" value="Phosphatidylinositol (PI) phosphodiesterase"/>
    <property type="match status" value="1"/>
</dbReference>
<sequence length="246" mass="27390">MPIIYGHRGAKGEAPENTLFSFQHCLAQGVTHCELDLRLAQDGVLMVFHDATLKRTIGQTGTLAAKPSTELSQLDASANFNRAYPQAAKPPYCPIPTLEQLFQQCAFEHWQLEIKGVARAQAKATVLAVKNLVERYQLTERVTLTSASHQVLHAAMQWAPELSRGCVVEWRWQDPLAIAKRYNCELLALNWKLCTSRLVERSKAKGLHLSLWTVNEPKQMLRLANMGVDSLITDFPGLASATLGSR</sequence>
<dbReference type="EMBL" id="CP012365">
    <property type="protein sequence ID" value="AKX60267.1"/>
    <property type="molecule type" value="Genomic_DNA"/>
</dbReference>
<dbReference type="PANTHER" id="PTHR46211:SF1">
    <property type="entry name" value="GLYCEROPHOSPHODIESTER PHOSPHODIESTERASE, CYTOPLASMIC"/>
    <property type="match status" value="1"/>
</dbReference>
<dbReference type="PROSITE" id="PS51704">
    <property type="entry name" value="GP_PDE"/>
    <property type="match status" value="1"/>
</dbReference>
<dbReference type="PANTHER" id="PTHR46211">
    <property type="entry name" value="GLYCEROPHOSPHORYL DIESTER PHOSPHODIESTERASE"/>
    <property type="match status" value="1"/>
</dbReference>
<reference evidence="2 3" key="1">
    <citation type="journal article" date="2015" name="Genome Announc.">
        <title>Genome Sequences of Oblitimonas alkaliphila gen. nov. sp. nov. (Proposed), a Novel Bacterium of the Pseudomonadaceae Family.</title>
        <authorList>
            <person name="Lauer A.C."/>
            <person name="Nicholson A.C."/>
            <person name="Humrighouse B.W."/>
            <person name="Emery B."/>
            <person name="Drobish A."/>
            <person name="Juieng P."/>
            <person name="Loparev V."/>
            <person name="McQuiston J.R."/>
        </authorList>
    </citation>
    <scope>NUCLEOTIDE SEQUENCE [LARGE SCALE GENOMIC DNA]</scope>
    <source>
        <strain evidence="2 3">E5571</strain>
    </source>
</reference>
<evidence type="ECO:0000259" key="1">
    <source>
        <dbReference type="PROSITE" id="PS51704"/>
    </source>
</evidence>
<dbReference type="Proteomes" id="UP000063953">
    <property type="component" value="Chromosome"/>
</dbReference>
<protein>
    <submittedName>
        <fullName evidence="2">Glycerophosphodiester phosphodiesterase</fullName>
    </submittedName>
</protein>
<evidence type="ECO:0000313" key="2">
    <source>
        <dbReference type="EMBL" id="AKX60267.1"/>
    </source>
</evidence>
<name>A0A0K1XGG6_9GAMM</name>
<dbReference type="STRING" id="1697053.AKN87_00630"/>
<dbReference type="AlphaFoldDB" id="A0A0K1XGG6"/>
<feature type="domain" description="GP-PDE" evidence="1">
    <location>
        <begin position="2"/>
        <end position="243"/>
    </location>
</feature>
<proteinExistence type="predicted"/>
<accession>A0A0K1XGG6</accession>
<dbReference type="PATRIC" id="fig|1698447.3.peg.2052"/>
<keyword evidence="3" id="KW-1185">Reference proteome</keyword>
<dbReference type="GO" id="GO:0006629">
    <property type="term" value="P:lipid metabolic process"/>
    <property type="evidence" value="ECO:0007669"/>
    <property type="project" value="InterPro"/>
</dbReference>
<organism evidence="2 3">
    <name type="scientific">Thiopseudomonas alkaliphila</name>
    <dbReference type="NCBI Taxonomy" id="1697053"/>
    <lineage>
        <taxon>Bacteria</taxon>
        <taxon>Pseudomonadati</taxon>
        <taxon>Pseudomonadota</taxon>
        <taxon>Gammaproteobacteria</taxon>
        <taxon>Pseudomonadales</taxon>
        <taxon>Pseudomonadaceae</taxon>
        <taxon>Thiopseudomonas</taxon>
    </lineage>
</organism>
<dbReference type="RefSeq" id="WP_053101564.1">
    <property type="nucleotide sequence ID" value="NZ_CP012363.1"/>
</dbReference>
<dbReference type="SUPFAM" id="SSF51695">
    <property type="entry name" value="PLC-like phosphodiesterases"/>
    <property type="match status" value="1"/>
</dbReference>
<dbReference type="InterPro" id="IPR030395">
    <property type="entry name" value="GP_PDE_dom"/>
</dbReference>
<dbReference type="Pfam" id="PF03009">
    <property type="entry name" value="GDPD"/>
    <property type="match status" value="1"/>
</dbReference>
<gene>
    <name evidence="2" type="ORF">AKN88_10255</name>
</gene>
<dbReference type="CDD" id="cd08556">
    <property type="entry name" value="GDPD"/>
    <property type="match status" value="1"/>
</dbReference>
<dbReference type="InterPro" id="IPR017946">
    <property type="entry name" value="PLC-like_Pdiesterase_TIM-brl"/>
</dbReference>